<evidence type="ECO:0000256" key="1">
    <source>
        <dbReference type="ARBA" id="ARBA00001946"/>
    </source>
</evidence>
<dbReference type="RefSeq" id="WP_102918458.1">
    <property type="nucleotide sequence ID" value="NZ_JACHJF010000009.1"/>
</dbReference>
<evidence type="ECO:0000313" key="9">
    <source>
        <dbReference type="EMBL" id="PNE33675.1"/>
    </source>
</evidence>
<dbReference type="InterPro" id="IPR020084">
    <property type="entry name" value="NUDIX_hydrolase_CS"/>
</dbReference>
<feature type="domain" description="Nudix hydrolase" evidence="7">
    <location>
        <begin position="12"/>
        <end position="140"/>
    </location>
</feature>
<feature type="region of interest" description="Disordered" evidence="6">
    <location>
        <begin position="139"/>
        <end position="169"/>
    </location>
</feature>
<dbReference type="SUPFAM" id="SSF55811">
    <property type="entry name" value="Nudix"/>
    <property type="match status" value="1"/>
</dbReference>
<dbReference type="Pfam" id="PF00293">
    <property type="entry name" value="NUDIX"/>
    <property type="match status" value="1"/>
</dbReference>
<dbReference type="Proteomes" id="UP000528608">
    <property type="component" value="Unassembled WGS sequence"/>
</dbReference>
<evidence type="ECO:0000256" key="5">
    <source>
        <dbReference type="RuleBase" id="RU003476"/>
    </source>
</evidence>
<evidence type="ECO:0000259" key="7">
    <source>
        <dbReference type="PROSITE" id="PS51462"/>
    </source>
</evidence>
<dbReference type="PROSITE" id="PS00893">
    <property type="entry name" value="NUDIX_BOX"/>
    <property type="match status" value="1"/>
</dbReference>
<evidence type="ECO:0000256" key="2">
    <source>
        <dbReference type="ARBA" id="ARBA00005582"/>
    </source>
</evidence>
<dbReference type="EMBL" id="JACHJF010000009">
    <property type="protein sequence ID" value="MBB5119791.1"/>
    <property type="molecule type" value="Genomic_DNA"/>
</dbReference>
<dbReference type="AlphaFoldDB" id="A0A2N8NY38"/>
<accession>A0A2N8NY38</accession>
<comment type="similarity">
    <text evidence="2 5">Belongs to the Nudix hydrolase family.</text>
</comment>
<dbReference type="CDD" id="cd18876">
    <property type="entry name" value="NUDIX_Hydrolase"/>
    <property type="match status" value="1"/>
</dbReference>
<sequence length="169" mass="18576">MTETEQNRRPARPRTAAGALFFNDKGHVLLVRPSYKPKWEIPGGYIEEGESPLAACRREVEEELGITPAIGALLVVDWAPNEAEGDKVLYVFDGGEPRPEDLNALKPDGDEILAAEFHPAEAVDQLLIPRLARRVKQAITAREQDHPQYLEHGAPPSHGSLTTATSQLP</sequence>
<evidence type="ECO:0000256" key="6">
    <source>
        <dbReference type="SAM" id="MobiDB-lite"/>
    </source>
</evidence>
<dbReference type="PANTHER" id="PTHR43046">
    <property type="entry name" value="GDP-MANNOSE MANNOSYL HYDROLASE"/>
    <property type="match status" value="1"/>
</dbReference>
<evidence type="ECO:0000256" key="4">
    <source>
        <dbReference type="ARBA" id="ARBA00022842"/>
    </source>
</evidence>
<dbReference type="PANTHER" id="PTHR43046:SF12">
    <property type="entry name" value="GDP-MANNOSE MANNOSYL HYDROLASE"/>
    <property type="match status" value="1"/>
</dbReference>
<feature type="compositionally biased region" description="Polar residues" evidence="6">
    <location>
        <begin position="159"/>
        <end position="169"/>
    </location>
</feature>
<dbReference type="InterPro" id="IPR000086">
    <property type="entry name" value="NUDIX_hydrolase_dom"/>
</dbReference>
<dbReference type="GO" id="GO:0016787">
    <property type="term" value="F:hydrolase activity"/>
    <property type="evidence" value="ECO:0007669"/>
    <property type="project" value="UniProtKB-KW"/>
</dbReference>
<dbReference type="Gene3D" id="3.90.79.10">
    <property type="entry name" value="Nucleoside Triphosphate Pyrophosphohydrolase"/>
    <property type="match status" value="1"/>
</dbReference>
<evidence type="ECO:0000313" key="10">
    <source>
        <dbReference type="Proteomes" id="UP000235945"/>
    </source>
</evidence>
<evidence type="ECO:0000256" key="3">
    <source>
        <dbReference type="ARBA" id="ARBA00022801"/>
    </source>
</evidence>
<proteinExistence type="inferred from homology"/>
<dbReference type="PROSITE" id="PS51462">
    <property type="entry name" value="NUDIX"/>
    <property type="match status" value="1"/>
</dbReference>
<keyword evidence="3 5" id="KW-0378">Hydrolase</keyword>
<reference evidence="9" key="1">
    <citation type="submission" date="2015-07" db="EMBL/GenBank/DDBJ databases">
        <authorList>
            <person name="Noorani M."/>
        </authorList>
    </citation>
    <scope>NUCLEOTIDE SEQUENCE [LARGE SCALE GENOMIC DNA]</scope>
    <source>
        <strain evidence="9">ATCC 27428</strain>
    </source>
</reference>
<dbReference type="PRINTS" id="PR00502">
    <property type="entry name" value="NUDIXFAMILY"/>
</dbReference>
<name>A0A2N8NY38_STREU</name>
<dbReference type="OrthoDB" id="4247482at2"/>
<comment type="cofactor">
    <cofactor evidence="1">
        <name>Mg(2+)</name>
        <dbReference type="ChEBI" id="CHEBI:18420"/>
    </cofactor>
</comment>
<keyword evidence="4" id="KW-0460">Magnesium</keyword>
<dbReference type="EMBL" id="LGUI01000003">
    <property type="protein sequence ID" value="PNE33675.1"/>
    <property type="molecule type" value="Genomic_DNA"/>
</dbReference>
<keyword evidence="10" id="KW-1185">Reference proteome</keyword>
<organism evidence="9 10">
    <name type="scientific">Streptomyces eurocidicus</name>
    <name type="common">Streptoverticillium eurocidicus</name>
    <dbReference type="NCBI Taxonomy" id="66423"/>
    <lineage>
        <taxon>Bacteria</taxon>
        <taxon>Bacillati</taxon>
        <taxon>Actinomycetota</taxon>
        <taxon>Actinomycetes</taxon>
        <taxon>Kitasatosporales</taxon>
        <taxon>Streptomycetaceae</taxon>
        <taxon>Streptomyces</taxon>
    </lineage>
</organism>
<evidence type="ECO:0000313" key="11">
    <source>
        <dbReference type="Proteomes" id="UP000528608"/>
    </source>
</evidence>
<protein>
    <submittedName>
        <fullName evidence="8">8-oxo-dGTP pyrophosphatase MutT (NUDIX family)</fullName>
    </submittedName>
    <submittedName>
        <fullName evidence="9">NUDIX hydrolase</fullName>
    </submittedName>
</protein>
<reference evidence="10" key="2">
    <citation type="submission" date="2015-07" db="EMBL/GenBank/DDBJ databases">
        <authorList>
            <person name="Graham D.E."/>
            <person name="Giannone R.J."/>
            <person name="Gulvik C.A."/>
            <person name="Hettich R.L."/>
            <person name="Klingeman D.M."/>
            <person name="Mahan K.M."/>
            <person name="Parry R.J."/>
            <person name="Spain J.C."/>
        </authorList>
    </citation>
    <scope>NUCLEOTIDE SEQUENCE [LARGE SCALE GENOMIC DNA]</scope>
    <source>
        <strain evidence="10">ATCC 27428</strain>
    </source>
</reference>
<dbReference type="InterPro" id="IPR015797">
    <property type="entry name" value="NUDIX_hydrolase-like_dom_sf"/>
</dbReference>
<dbReference type="Proteomes" id="UP000235945">
    <property type="component" value="Unassembled WGS sequence"/>
</dbReference>
<evidence type="ECO:0000313" key="8">
    <source>
        <dbReference type="EMBL" id="MBB5119791.1"/>
    </source>
</evidence>
<comment type="caution">
    <text evidence="9">The sequence shown here is derived from an EMBL/GenBank/DDBJ whole genome shotgun (WGS) entry which is preliminary data.</text>
</comment>
<reference evidence="8 11" key="3">
    <citation type="submission" date="2020-08" db="EMBL/GenBank/DDBJ databases">
        <title>Genomic Encyclopedia of Type Strains, Phase III (KMG-III): the genomes of soil and plant-associated and newly described type strains.</title>
        <authorList>
            <person name="Whitman W."/>
        </authorList>
    </citation>
    <scope>NUCLEOTIDE SEQUENCE [LARGE SCALE GENOMIC DNA]</scope>
    <source>
        <strain evidence="8 11">CECT 3259</strain>
    </source>
</reference>
<gene>
    <name evidence="9" type="ORF">AF335_12665</name>
    <name evidence="8" type="ORF">FHS36_003225</name>
</gene>
<dbReference type="InterPro" id="IPR020476">
    <property type="entry name" value="Nudix_hydrolase"/>
</dbReference>